<feature type="transmembrane region" description="Helical" evidence="6">
    <location>
        <begin position="155"/>
        <end position="172"/>
    </location>
</feature>
<feature type="transmembrane region" description="Helical" evidence="6">
    <location>
        <begin position="12"/>
        <end position="35"/>
    </location>
</feature>
<sequence length="287" mass="31462">MTAVLKHELRNYFHSFTAYVFGAFLLAIVGIGSMLYNLQAAVSNFEYVLSFGSIVFVVIVPILTMRVIAEERRQKTDQLLYSLPITTTQVIAGKYLALLAVYLIPLAVVSLYPLIFSQFGEVYLPTSYGSLFAIFMMGAALIALGVFISCLTDNQGLAAGIGIAVILFNYYSVSLSEYVSSTAFGSVVALAVLILALGAVIRYLTRNELLAYGVCLALAVAVCVACFVDPTVFEGLLPAIMEQLSLFERFNAFVNGVFDMTAIVYYLSVIGFFLFLSVQSLEKRRYN</sequence>
<organism evidence="8 9">
    <name type="scientific">Pseudoflavonifractor capillosus</name>
    <dbReference type="NCBI Taxonomy" id="106588"/>
    <lineage>
        <taxon>Bacteria</taxon>
        <taxon>Bacillati</taxon>
        <taxon>Bacillota</taxon>
        <taxon>Clostridia</taxon>
        <taxon>Eubacteriales</taxon>
        <taxon>Oscillospiraceae</taxon>
        <taxon>Pseudoflavonifractor</taxon>
    </lineage>
</organism>
<evidence type="ECO:0000259" key="7">
    <source>
        <dbReference type="Pfam" id="PF12698"/>
    </source>
</evidence>
<evidence type="ECO:0000256" key="6">
    <source>
        <dbReference type="SAM" id="Phobius"/>
    </source>
</evidence>
<dbReference type="EMBL" id="DYUC01000061">
    <property type="protein sequence ID" value="HJG86643.1"/>
    <property type="molecule type" value="Genomic_DNA"/>
</dbReference>
<feature type="transmembrane region" description="Helical" evidence="6">
    <location>
        <begin position="128"/>
        <end position="148"/>
    </location>
</feature>
<dbReference type="Pfam" id="PF12698">
    <property type="entry name" value="ABC2_membrane_3"/>
    <property type="match status" value="1"/>
</dbReference>
<evidence type="ECO:0000256" key="2">
    <source>
        <dbReference type="ARBA" id="ARBA00022475"/>
    </source>
</evidence>
<dbReference type="RefSeq" id="WP_295369657.1">
    <property type="nucleotide sequence ID" value="NZ_DYUC01000061.1"/>
</dbReference>
<reference evidence="8" key="1">
    <citation type="journal article" date="2021" name="PeerJ">
        <title>Extensive microbial diversity within the chicken gut microbiome revealed by metagenomics and culture.</title>
        <authorList>
            <person name="Gilroy R."/>
            <person name="Ravi A."/>
            <person name="Getino M."/>
            <person name="Pursley I."/>
            <person name="Horton D.L."/>
            <person name="Alikhan N.F."/>
            <person name="Baker D."/>
            <person name="Gharbi K."/>
            <person name="Hall N."/>
            <person name="Watson M."/>
            <person name="Adriaenssens E.M."/>
            <person name="Foster-Nyarko E."/>
            <person name="Jarju S."/>
            <person name="Secka A."/>
            <person name="Antonio M."/>
            <person name="Oren A."/>
            <person name="Chaudhuri R.R."/>
            <person name="La Ragione R."/>
            <person name="Hildebrand F."/>
            <person name="Pallen M.J."/>
        </authorList>
    </citation>
    <scope>NUCLEOTIDE SEQUENCE</scope>
    <source>
        <strain evidence="8">CHK179-5677</strain>
    </source>
</reference>
<dbReference type="InterPro" id="IPR013525">
    <property type="entry name" value="ABC2_TM"/>
</dbReference>
<dbReference type="GO" id="GO:0140359">
    <property type="term" value="F:ABC-type transporter activity"/>
    <property type="evidence" value="ECO:0007669"/>
    <property type="project" value="InterPro"/>
</dbReference>
<dbReference type="PANTHER" id="PTHR30294:SF29">
    <property type="entry name" value="MULTIDRUG ABC TRANSPORTER PERMEASE YBHS-RELATED"/>
    <property type="match status" value="1"/>
</dbReference>
<dbReference type="InterPro" id="IPR051449">
    <property type="entry name" value="ABC-2_transporter_component"/>
</dbReference>
<keyword evidence="3 6" id="KW-0812">Transmembrane</keyword>
<keyword evidence="4 6" id="KW-1133">Transmembrane helix</keyword>
<feature type="transmembrane region" description="Helical" evidence="6">
    <location>
        <begin position="95"/>
        <end position="116"/>
    </location>
</feature>
<feature type="domain" description="ABC-2 type transporter transmembrane" evidence="7">
    <location>
        <begin position="39"/>
        <end position="167"/>
    </location>
</feature>
<evidence type="ECO:0000313" key="8">
    <source>
        <dbReference type="EMBL" id="HJG86643.1"/>
    </source>
</evidence>
<evidence type="ECO:0000256" key="4">
    <source>
        <dbReference type="ARBA" id="ARBA00022989"/>
    </source>
</evidence>
<feature type="transmembrane region" description="Helical" evidence="6">
    <location>
        <begin position="178"/>
        <end position="197"/>
    </location>
</feature>
<feature type="transmembrane region" description="Helical" evidence="6">
    <location>
        <begin position="47"/>
        <end position="69"/>
    </location>
</feature>
<comment type="subcellular location">
    <subcellularLocation>
        <location evidence="1">Cell membrane</location>
        <topology evidence="1">Multi-pass membrane protein</topology>
    </subcellularLocation>
</comment>
<dbReference type="AlphaFoldDB" id="A0A921ML58"/>
<proteinExistence type="predicted"/>
<dbReference type="GO" id="GO:0005886">
    <property type="term" value="C:plasma membrane"/>
    <property type="evidence" value="ECO:0007669"/>
    <property type="project" value="UniProtKB-SubCell"/>
</dbReference>
<dbReference type="Proteomes" id="UP000760668">
    <property type="component" value="Unassembled WGS sequence"/>
</dbReference>
<gene>
    <name evidence="8" type="ORF">K8V01_06450</name>
</gene>
<name>A0A921ML58_9FIRM</name>
<accession>A0A921ML58</accession>
<reference evidence="8" key="2">
    <citation type="submission" date="2021-09" db="EMBL/GenBank/DDBJ databases">
        <authorList>
            <person name="Gilroy R."/>
        </authorList>
    </citation>
    <scope>NUCLEOTIDE SEQUENCE</scope>
    <source>
        <strain evidence="8">CHK179-5677</strain>
    </source>
</reference>
<protein>
    <submittedName>
        <fullName evidence="8">ABC transporter permease</fullName>
    </submittedName>
</protein>
<feature type="transmembrane region" description="Helical" evidence="6">
    <location>
        <begin position="253"/>
        <end position="276"/>
    </location>
</feature>
<evidence type="ECO:0000313" key="9">
    <source>
        <dbReference type="Proteomes" id="UP000760668"/>
    </source>
</evidence>
<comment type="caution">
    <text evidence="8">The sequence shown here is derived from an EMBL/GenBank/DDBJ whole genome shotgun (WGS) entry which is preliminary data.</text>
</comment>
<keyword evidence="2" id="KW-1003">Cell membrane</keyword>
<dbReference type="PANTHER" id="PTHR30294">
    <property type="entry name" value="MEMBRANE COMPONENT OF ABC TRANSPORTER YHHJ-RELATED"/>
    <property type="match status" value="1"/>
</dbReference>
<evidence type="ECO:0000256" key="5">
    <source>
        <dbReference type="ARBA" id="ARBA00023136"/>
    </source>
</evidence>
<keyword evidence="5 6" id="KW-0472">Membrane</keyword>
<evidence type="ECO:0000256" key="3">
    <source>
        <dbReference type="ARBA" id="ARBA00022692"/>
    </source>
</evidence>
<feature type="transmembrane region" description="Helical" evidence="6">
    <location>
        <begin position="209"/>
        <end position="233"/>
    </location>
</feature>
<evidence type="ECO:0000256" key="1">
    <source>
        <dbReference type="ARBA" id="ARBA00004651"/>
    </source>
</evidence>